<reference evidence="1 2" key="1">
    <citation type="submission" date="2023-06" db="EMBL/GenBank/DDBJ databases">
        <title>Roseiconus lacunae JC819 isolated from Gulf of Mannar region, Tamil Nadu.</title>
        <authorList>
            <person name="Pk S."/>
            <person name="Ch S."/>
            <person name="Ch V.R."/>
        </authorList>
    </citation>
    <scope>NUCLEOTIDE SEQUENCE [LARGE SCALE GENOMIC DNA]</scope>
    <source>
        <strain evidence="1 2">JC819</strain>
    </source>
</reference>
<keyword evidence="2" id="KW-1185">Reference proteome</keyword>
<evidence type="ECO:0000313" key="1">
    <source>
        <dbReference type="EMBL" id="MDM4015647.1"/>
    </source>
</evidence>
<accession>A0ABT7PGP2</accession>
<dbReference type="InterPro" id="IPR045748">
    <property type="entry name" value="DcaP"/>
</dbReference>
<comment type="caution">
    <text evidence="1">The sequence shown here is derived from an EMBL/GenBank/DDBJ whole genome shotgun (WGS) entry which is preliminary data.</text>
</comment>
<organism evidence="1 2">
    <name type="scientific">Roseiconus lacunae</name>
    <dbReference type="NCBI Taxonomy" id="2605694"/>
    <lineage>
        <taxon>Bacteria</taxon>
        <taxon>Pseudomonadati</taxon>
        <taxon>Planctomycetota</taxon>
        <taxon>Planctomycetia</taxon>
        <taxon>Pirellulales</taxon>
        <taxon>Pirellulaceae</taxon>
        <taxon>Roseiconus</taxon>
    </lineage>
</organism>
<protein>
    <submittedName>
        <fullName evidence="1">DcaP family trimeric outer membrane transporter</fullName>
    </submittedName>
</protein>
<dbReference type="EMBL" id="JASZZN010000006">
    <property type="protein sequence ID" value="MDM4015647.1"/>
    <property type="molecule type" value="Genomic_DNA"/>
</dbReference>
<dbReference type="SUPFAM" id="SSF56935">
    <property type="entry name" value="Porins"/>
    <property type="match status" value="1"/>
</dbReference>
<dbReference type="Pfam" id="PF19577">
    <property type="entry name" value="DcaP"/>
    <property type="match status" value="1"/>
</dbReference>
<evidence type="ECO:0000313" key="2">
    <source>
        <dbReference type="Proteomes" id="UP001239462"/>
    </source>
</evidence>
<dbReference type="Proteomes" id="UP001239462">
    <property type="component" value="Unassembled WGS sequence"/>
</dbReference>
<dbReference type="RefSeq" id="WP_230627708.1">
    <property type="nucleotide sequence ID" value="NZ_JAJMQV010000015.1"/>
</dbReference>
<proteinExistence type="predicted"/>
<gene>
    <name evidence="1" type="ORF">QTN89_09420</name>
</gene>
<name>A0ABT7PGP2_9BACT</name>
<sequence>METIAQAVSRMVRQTSIVRSLLLAAIVNCWCGPSVGQDSIAGLLSGDQSQAGKAGLAADTMGPGVETSALPQLIEPSVEQAPIDLDALLQPNTASTSAAGFRTEAFDGNSLNQADNNFTSFPDFSGGIVILGENAALKIGGFIKADFITDFDPIDSEDSFDTTQIPIGAADYENARFHAKQSRLSFDTRWRVNREVARAYIESDFFGGNDGENGSLRLRHAYGTLGRFTVGQTWTTFTDSSAVPQTLDFEGAVSNVNRRQGLMRFTQPLGDSDWKWAVSVEDPTIDIDIPVNLAGQGRTESPDIISHLRFDGEFAETQAAFLVRKIGFQPAGQPVLTGTGWGVNLTGSVHLTECTRVYSQLTVGEGIGSYRGSPDVVSTGPNSAAILPMFGWMIGCKHSWTDCLTSNMTFSQLTLEDLPGQEATNLRRTDYLAVNLIYSPYQRLFGGLEYLYGLRENHNRQQADAHRLQMSFGFYLP</sequence>